<keyword evidence="1" id="KW-0812">Transmembrane</keyword>
<proteinExistence type="predicted"/>
<feature type="transmembrane region" description="Helical" evidence="1">
    <location>
        <begin position="677"/>
        <end position="701"/>
    </location>
</feature>
<evidence type="ECO:0000313" key="3">
    <source>
        <dbReference type="Proteomes" id="UP001431209"/>
    </source>
</evidence>
<keyword evidence="1" id="KW-1133">Transmembrane helix</keyword>
<gene>
    <name evidence="2" type="ORF">AKO1_010472</name>
</gene>
<keyword evidence="3" id="KW-1185">Reference proteome</keyword>
<dbReference type="Proteomes" id="UP001431209">
    <property type="component" value="Unassembled WGS sequence"/>
</dbReference>
<protein>
    <submittedName>
        <fullName evidence="2">Lipoyl synthase</fullName>
    </submittedName>
</protein>
<feature type="transmembrane region" description="Helical" evidence="1">
    <location>
        <begin position="301"/>
        <end position="326"/>
    </location>
</feature>
<organism evidence="2 3">
    <name type="scientific">Acrasis kona</name>
    <dbReference type="NCBI Taxonomy" id="1008807"/>
    <lineage>
        <taxon>Eukaryota</taxon>
        <taxon>Discoba</taxon>
        <taxon>Heterolobosea</taxon>
        <taxon>Tetramitia</taxon>
        <taxon>Eutetramitia</taxon>
        <taxon>Acrasidae</taxon>
        <taxon>Acrasis</taxon>
    </lineage>
</organism>
<dbReference type="EMBL" id="JAOPGA020001566">
    <property type="protein sequence ID" value="KAL0489538.1"/>
    <property type="molecule type" value="Genomic_DNA"/>
</dbReference>
<feature type="transmembrane region" description="Helical" evidence="1">
    <location>
        <begin position="347"/>
        <end position="367"/>
    </location>
</feature>
<keyword evidence="1" id="KW-0472">Membrane</keyword>
<reference evidence="2 3" key="1">
    <citation type="submission" date="2024-03" db="EMBL/GenBank/DDBJ databases">
        <title>The Acrasis kona genome and developmental transcriptomes reveal deep origins of eukaryotic multicellular pathways.</title>
        <authorList>
            <person name="Sheikh S."/>
            <person name="Fu C.-J."/>
            <person name="Brown M.W."/>
            <person name="Baldauf S.L."/>
        </authorList>
    </citation>
    <scope>NUCLEOTIDE SEQUENCE [LARGE SCALE GENOMIC DNA]</scope>
    <source>
        <strain evidence="2 3">ATCC MYA-3509</strain>
    </source>
</reference>
<name>A0AAW2ZJI0_9EUKA</name>
<evidence type="ECO:0000313" key="2">
    <source>
        <dbReference type="EMBL" id="KAL0489538.1"/>
    </source>
</evidence>
<dbReference type="AlphaFoldDB" id="A0AAW2ZJI0"/>
<accession>A0AAW2ZJI0</accession>
<feature type="transmembrane region" description="Helical" evidence="1">
    <location>
        <begin position="65"/>
        <end position="87"/>
    </location>
</feature>
<sequence length="715" mass="79609">MECSPFLSLQSWAPTSGDACSWIHYLQFAAVTAIVLLVLGVIAIEALVCFYFVARKRKLTRELQVPLLVVVILASLLSLVTLGANIVSSVQTIKITKSATATANQVHDQFGLLSDNVSSVVQAMPKVNETYWPFYHQVNTSQGLAVLVRRSQKPIDIQLRVVKDDTEAGTSALALATQRLVELDNSLSEFINSQTDIDLSQIYNLPINVSDSTTLEQSARVTSESMEPLWYNHVQAGVKMQEVLDVITLNRDRLEAVPSKAIHNSDKVLEIMNQIVENLKQASSRAGLIKTQHLDRSIPHILTLLTVIIGIICVLMVFCTCSLPIIMLRKVASRESPKQISDATCMIAGLFLPAFIFVFSVSLFGLMTTYPYCSNGGNDILDPSRIPQEYRLENPRFVDLLNLTSRLTQCKNNETTLDASLYVYEDLRTNSILMPEFEIEFNKVAKELPNIGLVANLFKKFSENVVKFTAAFDSNLDQLRNDSVSYQTYLYNDIVSPALDLRRYPDLNITEFDRLINSVNAITSGRLDLTFVLYNISLFDKTVYDDSRVLDQRQQLVDDYNQIQPKLAVYNSIQTFTNKLQDLTVSNDIVADDIRNITQVSLDGMAALAILEHELKVGYGEQMRKALLSINKTPIKNSLDTLKEMRVGVLENGRCAFIGEFADAAEDKVCGSVYPGVVVSTVSSGAVTFLLAVIAVIAVLMRNFTYGVESQRLIN</sequence>
<comment type="caution">
    <text evidence="2">The sequence shown here is derived from an EMBL/GenBank/DDBJ whole genome shotgun (WGS) entry which is preliminary data.</text>
</comment>
<feature type="transmembrane region" description="Helical" evidence="1">
    <location>
        <begin position="25"/>
        <end position="53"/>
    </location>
</feature>
<evidence type="ECO:0000256" key="1">
    <source>
        <dbReference type="SAM" id="Phobius"/>
    </source>
</evidence>